<feature type="region of interest" description="Disordered" evidence="1">
    <location>
        <begin position="737"/>
        <end position="757"/>
    </location>
</feature>
<feature type="compositionally biased region" description="Polar residues" evidence="1">
    <location>
        <begin position="683"/>
        <end position="723"/>
    </location>
</feature>
<feature type="region of interest" description="Disordered" evidence="1">
    <location>
        <begin position="1"/>
        <end position="93"/>
    </location>
</feature>
<feature type="compositionally biased region" description="Low complexity" evidence="1">
    <location>
        <begin position="399"/>
        <end position="426"/>
    </location>
</feature>
<comment type="caution">
    <text evidence="2">The sequence shown here is derived from an EMBL/GenBank/DDBJ whole genome shotgun (WGS) entry which is preliminary data.</text>
</comment>
<feature type="compositionally biased region" description="Low complexity" evidence="1">
    <location>
        <begin position="321"/>
        <end position="331"/>
    </location>
</feature>
<proteinExistence type="predicted"/>
<feature type="compositionally biased region" description="Polar residues" evidence="1">
    <location>
        <begin position="489"/>
        <end position="503"/>
    </location>
</feature>
<feature type="compositionally biased region" description="Low complexity" evidence="1">
    <location>
        <begin position="744"/>
        <end position="754"/>
    </location>
</feature>
<keyword evidence="3" id="KW-1185">Reference proteome</keyword>
<feature type="compositionally biased region" description="Basic residues" evidence="1">
    <location>
        <begin position="672"/>
        <end position="682"/>
    </location>
</feature>
<feature type="compositionally biased region" description="Acidic residues" evidence="1">
    <location>
        <begin position="74"/>
        <end position="85"/>
    </location>
</feature>
<feature type="region of interest" description="Disordered" evidence="1">
    <location>
        <begin position="672"/>
        <end position="723"/>
    </location>
</feature>
<dbReference type="EMBL" id="CAIF01000274">
    <property type="protein sequence ID" value="CCH46822.1"/>
    <property type="molecule type" value="Genomic_DNA"/>
</dbReference>
<feature type="region of interest" description="Disordered" evidence="1">
    <location>
        <begin position="913"/>
        <end position="937"/>
    </location>
</feature>
<sequence length="983" mass="112446">MSFNKGHKRRPTSIATDQILKDLPATPTRSVKEYKAADGSVLQSSMVKSGSPTKRQMRGTPSQVRFSLPPQDSINDDDEDDDDDTSGMNLNDSIISGDFDHRSIFNSESKQLQAPFRPDKPRGRSTSRRPLSVADSMREMLNTSPDRKKLFIRGETEFNKQLVPIPLELSLPPILSPNNKDKRRPTSLVYNGTDYEPFEIDYYTPQAKKVSNILPPTDSEPRSKSYSPVKITKKPEPIKQSIPIKQPAPQRAEKPLPQVLSKQIEIPNLDKPYSRPVSKLFKENQLDNEEFIQHPSKAAKAQNNELNRTFSFPPRPRNELQKQQTKEQSQQPDIHPQIRISHQQSNSTKVFNKEVDQITRAAHQDSHQDRGLGIFSRSGPVHELPHQNHSELGRFAQVPHQQPQYHQPNQPQYSSQQSELQQQYAQTGYTQPQPSPHRRHVHRRSKSIIDFPVDEFSEIPTAHVGEQQKPKELQQINTNIQNLRNISDEQNMETPGSNYSSIPSAIPSEKENYEDEDDQASFDSIQESLDLAHSDIESLEVQSIKTAESALSEEPEADPEQLLDLGRLILSSRSDVDLSKKQPRQLKNNSPPLTSRLRNEVTENRAETVPSRSIVRELPPQPSQLQQQKPLTTSASTLNVQKLRGQPLGSQLEPQVVRLIDNSEPDRIRQISHHKVHERTPKKVQNSPNPSQSSYESEISEPFSATSSNQTAETTESIHKGSTTTIDLTNEGYDIITKKDNRPNRNNRVPSNDSYRSTFENINGKVRETVILDEDEDDELVSVTEPLHIRHKRSKSALGNLEFDKANRSISNFSFESVGSEVQLHYDSSEKAKELSLNRNRRPLRTYTEQNRTVFELCDDTMKSTKQVLDHLQRQKTILLNKQRELLKSKNRDEGRLTSIRKLQEDLKKVQLQKQKAEESQKQERPQKPKMTRPQSYVYGESPIVALQDRQASNPTDYYDYRNNQSYNFETYIRNQSNSSMLV</sequence>
<name>K0KXQ7_WICCF</name>
<evidence type="ECO:0000313" key="2">
    <source>
        <dbReference type="EMBL" id="CCH46822.1"/>
    </source>
</evidence>
<feature type="region of interest" description="Disordered" evidence="1">
    <location>
        <begin position="362"/>
        <end position="386"/>
    </location>
</feature>
<feature type="region of interest" description="Disordered" evidence="1">
    <location>
        <begin position="308"/>
        <end position="348"/>
    </location>
</feature>
<organism evidence="2 3">
    <name type="scientific">Wickerhamomyces ciferrii (strain ATCC 14091 / BCRC 22168 / CBS 111 / JCM 3599 / NBRC 0793 / NRRL Y-1031 F-60-10)</name>
    <name type="common">Yeast</name>
    <name type="synonym">Pichia ciferrii</name>
    <dbReference type="NCBI Taxonomy" id="1206466"/>
    <lineage>
        <taxon>Eukaryota</taxon>
        <taxon>Fungi</taxon>
        <taxon>Dikarya</taxon>
        <taxon>Ascomycota</taxon>
        <taxon>Saccharomycotina</taxon>
        <taxon>Saccharomycetes</taxon>
        <taxon>Phaffomycetales</taxon>
        <taxon>Wickerhamomycetaceae</taxon>
        <taxon>Wickerhamomyces</taxon>
    </lineage>
</organism>
<feature type="compositionally biased region" description="Polar residues" evidence="1">
    <location>
        <begin position="41"/>
        <end position="73"/>
    </location>
</feature>
<gene>
    <name evidence="2" type="ORF">BN7_6421</name>
</gene>
<feature type="region of interest" description="Disordered" evidence="1">
    <location>
        <begin position="489"/>
        <end position="519"/>
    </location>
</feature>
<protein>
    <submittedName>
        <fullName evidence="2">Uncharacterized protein</fullName>
    </submittedName>
</protein>
<feature type="region of interest" description="Disordered" evidence="1">
    <location>
        <begin position="107"/>
        <end position="132"/>
    </location>
</feature>
<reference evidence="2 3" key="1">
    <citation type="journal article" date="2012" name="Eukaryot. Cell">
        <title>Draft genome sequence of Wickerhamomyces ciferrii NRRL Y-1031 F-60-10.</title>
        <authorList>
            <person name="Schneider J."/>
            <person name="Andrea H."/>
            <person name="Blom J."/>
            <person name="Jaenicke S."/>
            <person name="Ruckert C."/>
            <person name="Schorsch C."/>
            <person name="Szczepanowski R."/>
            <person name="Farwick M."/>
            <person name="Goesmann A."/>
            <person name="Puhler A."/>
            <person name="Schaffer S."/>
            <person name="Tauch A."/>
            <person name="Kohler T."/>
            <person name="Brinkrolf K."/>
        </authorList>
    </citation>
    <scope>NUCLEOTIDE SEQUENCE [LARGE SCALE GENOMIC DNA]</scope>
    <source>
        <strain evidence="3">ATCC 14091 / BCRC 22168 / CBS 111 / JCM 3599 / NBRC 0793 / NRRL Y-1031 F-60-10</strain>
    </source>
</reference>
<feature type="compositionally biased region" description="Basic and acidic residues" evidence="1">
    <location>
        <begin position="597"/>
        <end position="606"/>
    </location>
</feature>
<evidence type="ECO:0000256" key="1">
    <source>
        <dbReference type="SAM" id="MobiDB-lite"/>
    </source>
</evidence>
<dbReference type="eggNOG" id="ENOG502RI27">
    <property type="taxonomic scope" value="Eukaryota"/>
</dbReference>
<feature type="region of interest" description="Disordered" evidence="1">
    <location>
        <begin position="211"/>
        <end position="255"/>
    </location>
</feature>
<accession>K0KXQ7</accession>
<dbReference type="InParanoid" id="K0KXQ7"/>
<dbReference type="AlphaFoldDB" id="K0KXQ7"/>
<feature type="region of interest" description="Disordered" evidence="1">
    <location>
        <begin position="399"/>
        <end position="444"/>
    </location>
</feature>
<dbReference type="Proteomes" id="UP000009328">
    <property type="component" value="Unassembled WGS sequence"/>
</dbReference>
<evidence type="ECO:0000313" key="3">
    <source>
        <dbReference type="Proteomes" id="UP000009328"/>
    </source>
</evidence>
<feature type="compositionally biased region" description="Basic residues" evidence="1">
    <location>
        <begin position="1"/>
        <end position="11"/>
    </location>
</feature>
<dbReference type="HOGENOM" id="CLU_303079_0_0_1"/>
<feature type="compositionally biased region" description="Basic and acidic residues" evidence="1">
    <location>
        <begin position="913"/>
        <end position="927"/>
    </location>
</feature>
<feature type="region of interest" description="Disordered" evidence="1">
    <location>
        <begin position="574"/>
        <end position="632"/>
    </location>
</feature>